<dbReference type="InterPro" id="IPR007221">
    <property type="entry name" value="MreC"/>
</dbReference>
<dbReference type="STRING" id="1121884.SAMN02745131_00948"/>
<keyword evidence="7" id="KW-1185">Reference proteome</keyword>
<name>A0A1M4VR38_9BACT</name>
<organism evidence="6 7">
    <name type="scientific">Flavisolibacter ginsengisoli DSM 18119</name>
    <dbReference type="NCBI Taxonomy" id="1121884"/>
    <lineage>
        <taxon>Bacteria</taxon>
        <taxon>Pseudomonadati</taxon>
        <taxon>Bacteroidota</taxon>
        <taxon>Chitinophagia</taxon>
        <taxon>Chitinophagales</taxon>
        <taxon>Chitinophagaceae</taxon>
        <taxon>Flavisolibacter</taxon>
    </lineage>
</organism>
<keyword evidence="3" id="KW-0133">Cell shape</keyword>
<evidence type="ECO:0000256" key="3">
    <source>
        <dbReference type="ARBA" id="ARBA00022960"/>
    </source>
</evidence>
<dbReference type="PANTHER" id="PTHR34138">
    <property type="entry name" value="CELL SHAPE-DETERMINING PROTEIN MREC"/>
    <property type="match status" value="1"/>
</dbReference>
<sequence>MLFNYNRFHRTVGLGMANQFTGVINTQVDRLDDYFHQGEENKRVHRMNDSLLNLLKSNFSIPDTGQKAVADTILVDSVKKVRRYYWLDAKVVYNTINFERNYLQLDRGSKYGIKDNMAVLSSDGAVVGVIVNESPNFSQVMSLLHVQSSVSASLKNAGESGRIKWDGKDPKAVYLEGIPKNVPVKIGDTVVTSKYSYNFPPDKLIGTISGIGNDPATGFYLLKVRPAVNFNNVQQVFVVDNLQREEQVQLEKDTEKKIEQQKRTTK</sequence>
<evidence type="ECO:0000313" key="6">
    <source>
        <dbReference type="EMBL" id="SHE71561.1"/>
    </source>
</evidence>
<dbReference type="Gene3D" id="2.40.10.350">
    <property type="entry name" value="Rod shape-determining protein MreC, domain 2"/>
    <property type="match status" value="1"/>
</dbReference>
<evidence type="ECO:0000259" key="5">
    <source>
        <dbReference type="Pfam" id="PF04085"/>
    </source>
</evidence>
<gene>
    <name evidence="6" type="ORF">SAMN02745131_00948</name>
</gene>
<dbReference type="Proteomes" id="UP000184048">
    <property type="component" value="Unassembled WGS sequence"/>
</dbReference>
<protein>
    <recommendedName>
        <fullName evidence="2">Cell shape-determining protein MreC</fullName>
    </recommendedName>
    <alternativeName>
        <fullName evidence="4">Cell shape protein MreC</fullName>
    </alternativeName>
</protein>
<comment type="similarity">
    <text evidence="1">Belongs to the MreC family.</text>
</comment>
<dbReference type="GO" id="GO:0005886">
    <property type="term" value="C:plasma membrane"/>
    <property type="evidence" value="ECO:0007669"/>
    <property type="project" value="TreeGrafter"/>
</dbReference>
<evidence type="ECO:0000313" key="7">
    <source>
        <dbReference type="Proteomes" id="UP000184048"/>
    </source>
</evidence>
<dbReference type="Gene3D" id="2.40.10.340">
    <property type="entry name" value="Rod shape-determining protein MreC, domain 1"/>
    <property type="match status" value="1"/>
</dbReference>
<dbReference type="Pfam" id="PF04085">
    <property type="entry name" value="MreC"/>
    <property type="match status" value="1"/>
</dbReference>
<dbReference type="InterPro" id="IPR055342">
    <property type="entry name" value="MreC_beta-barrel_core"/>
</dbReference>
<dbReference type="InterPro" id="IPR042177">
    <property type="entry name" value="Cell/Rod_1"/>
</dbReference>
<reference evidence="6 7" key="1">
    <citation type="submission" date="2016-11" db="EMBL/GenBank/DDBJ databases">
        <authorList>
            <person name="Jaros S."/>
            <person name="Januszkiewicz K."/>
            <person name="Wedrychowicz H."/>
        </authorList>
    </citation>
    <scope>NUCLEOTIDE SEQUENCE [LARGE SCALE GENOMIC DNA]</scope>
    <source>
        <strain evidence="6 7">DSM 18119</strain>
    </source>
</reference>
<dbReference type="EMBL" id="FQUU01000003">
    <property type="protein sequence ID" value="SHE71561.1"/>
    <property type="molecule type" value="Genomic_DNA"/>
</dbReference>
<evidence type="ECO:0000256" key="1">
    <source>
        <dbReference type="ARBA" id="ARBA00009369"/>
    </source>
</evidence>
<proteinExistence type="inferred from homology"/>
<evidence type="ECO:0000256" key="2">
    <source>
        <dbReference type="ARBA" id="ARBA00013855"/>
    </source>
</evidence>
<dbReference type="PANTHER" id="PTHR34138:SF1">
    <property type="entry name" value="CELL SHAPE-DETERMINING PROTEIN MREC"/>
    <property type="match status" value="1"/>
</dbReference>
<dbReference type="AlphaFoldDB" id="A0A1M4VR38"/>
<accession>A0A1M4VR38</accession>
<evidence type="ECO:0000256" key="4">
    <source>
        <dbReference type="ARBA" id="ARBA00032089"/>
    </source>
</evidence>
<dbReference type="InterPro" id="IPR042175">
    <property type="entry name" value="Cell/Rod_MreC_2"/>
</dbReference>
<dbReference type="GO" id="GO:0008360">
    <property type="term" value="P:regulation of cell shape"/>
    <property type="evidence" value="ECO:0007669"/>
    <property type="project" value="UniProtKB-KW"/>
</dbReference>
<feature type="domain" description="Rod shape-determining protein MreC beta-barrel core" evidence="5">
    <location>
        <begin position="91"/>
        <end position="239"/>
    </location>
</feature>